<accession>A0A1Q8S5I6</accession>
<name>A0A1Q8S5I6_9PEZI</name>
<proteinExistence type="predicted"/>
<gene>
    <name evidence="1" type="ORF">CCHL11_00762</name>
</gene>
<evidence type="ECO:0000313" key="1">
    <source>
        <dbReference type="EMBL" id="OLN96680.1"/>
    </source>
</evidence>
<keyword evidence="2" id="KW-1185">Reference proteome</keyword>
<protein>
    <submittedName>
        <fullName evidence="1">Uncharacterized protein</fullName>
    </submittedName>
</protein>
<sequence length="69" mass="7996">MAGRTRGREREDFQVAVTCALALEHDAVVFAFEEILEQGCRLDRKPKRYASPFWYEKAKHVKCNSHSLV</sequence>
<organism evidence="1 2">
    <name type="scientific">Colletotrichum chlorophyti</name>
    <dbReference type="NCBI Taxonomy" id="708187"/>
    <lineage>
        <taxon>Eukaryota</taxon>
        <taxon>Fungi</taxon>
        <taxon>Dikarya</taxon>
        <taxon>Ascomycota</taxon>
        <taxon>Pezizomycotina</taxon>
        <taxon>Sordariomycetes</taxon>
        <taxon>Hypocreomycetidae</taxon>
        <taxon>Glomerellales</taxon>
        <taxon>Glomerellaceae</taxon>
        <taxon>Colletotrichum</taxon>
    </lineage>
</organism>
<dbReference type="AlphaFoldDB" id="A0A1Q8S5I6"/>
<reference evidence="1 2" key="1">
    <citation type="submission" date="2016-11" db="EMBL/GenBank/DDBJ databases">
        <title>Draft Genome Assembly of Colletotrichum chlorophyti a pathogen of herbaceous plants.</title>
        <authorList>
            <person name="Gan P."/>
            <person name="Narusaka M."/>
            <person name="Tsushima A."/>
            <person name="Narusaka Y."/>
            <person name="Takano Y."/>
            <person name="Shirasu K."/>
        </authorList>
    </citation>
    <scope>NUCLEOTIDE SEQUENCE [LARGE SCALE GENOMIC DNA]</scope>
    <source>
        <strain evidence="1 2">NTL11</strain>
    </source>
</reference>
<comment type="caution">
    <text evidence="1">The sequence shown here is derived from an EMBL/GenBank/DDBJ whole genome shotgun (WGS) entry which is preliminary data.</text>
</comment>
<evidence type="ECO:0000313" key="2">
    <source>
        <dbReference type="Proteomes" id="UP000186583"/>
    </source>
</evidence>
<dbReference type="Proteomes" id="UP000186583">
    <property type="component" value="Unassembled WGS sequence"/>
</dbReference>
<dbReference type="EMBL" id="MPGH01000017">
    <property type="protein sequence ID" value="OLN96680.1"/>
    <property type="molecule type" value="Genomic_DNA"/>
</dbReference>